<comment type="caution">
    <text evidence="1">The sequence shown here is derived from an EMBL/GenBank/DDBJ whole genome shotgun (WGS) entry which is preliminary data.</text>
</comment>
<reference evidence="1 2" key="1">
    <citation type="journal article" date="2019" name="Int. J. Syst. Evol. Microbiol.">
        <title>The Global Catalogue of Microorganisms (GCM) 10K type strain sequencing project: providing services to taxonomists for standard genome sequencing and annotation.</title>
        <authorList>
            <consortium name="The Broad Institute Genomics Platform"/>
            <consortium name="The Broad Institute Genome Sequencing Center for Infectious Disease"/>
            <person name="Wu L."/>
            <person name="Ma J."/>
        </authorList>
    </citation>
    <scope>NUCLEOTIDE SEQUENCE [LARGE SCALE GENOMIC DNA]</scope>
    <source>
        <strain evidence="1 2">JCM 19585</strain>
    </source>
</reference>
<evidence type="ECO:0000313" key="2">
    <source>
        <dbReference type="Proteomes" id="UP000628840"/>
    </source>
</evidence>
<organism evidence="1 2">
    <name type="scientific">Halarchaeum grantii</name>
    <dbReference type="NCBI Taxonomy" id="1193105"/>
    <lineage>
        <taxon>Archaea</taxon>
        <taxon>Methanobacteriati</taxon>
        <taxon>Methanobacteriota</taxon>
        <taxon>Stenosarchaea group</taxon>
        <taxon>Halobacteria</taxon>
        <taxon>Halobacteriales</taxon>
        <taxon>Halobacteriaceae</taxon>
    </lineage>
</organism>
<proteinExistence type="predicted"/>
<gene>
    <name evidence="1" type="ORF">GCM10009037_20360</name>
</gene>
<dbReference type="AlphaFoldDB" id="A0A830F417"/>
<accession>A0A830F417</accession>
<dbReference type="Proteomes" id="UP000628840">
    <property type="component" value="Unassembled WGS sequence"/>
</dbReference>
<name>A0A830F417_9EURY</name>
<protein>
    <submittedName>
        <fullName evidence="1">Uncharacterized protein</fullName>
    </submittedName>
</protein>
<sequence>MAARARVVGRLRPGDCVRGRLAEGDVFDADVVGAERDAAGVRAALVPTGVSPASTRWRVRVPRTRGAWRSPRFERRLDGAWTTHDTVVELRRRCR</sequence>
<keyword evidence="2" id="KW-1185">Reference proteome</keyword>
<evidence type="ECO:0000313" key="1">
    <source>
        <dbReference type="EMBL" id="GGL36784.1"/>
    </source>
</evidence>
<dbReference type="EMBL" id="BMPF01000003">
    <property type="protein sequence ID" value="GGL36784.1"/>
    <property type="molecule type" value="Genomic_DNA"/>
</dbReference>